<dbReference type="PRINTS" id="PR00992">
    <property type="entry name" value="ALARACEMASE"/>
</dbReference>
<dbReference type="SUPFAM" id="SSF53244">
    <property type="entry name" value="MurD-like peptide ligases, peptide-binding domain"/>
    <property type="match status" value="1"/>
</dbReference>
<evidence type="ECO:0000313" key="9">
    <source>
        <dbReference type="EMBL" id="PWK26755.1"/>
    </source>
</evidence>
<evidence type="ECO:0000256" key="7">
    <source>
        <dbReference type="PIRSR" id="PIRSR600821-52"/>
    </source>
</evidence>
<evidence type="ECO:0000256" key="1">
    <source>
        <dbReference type="ARBA" id="ARBA00000316"/>
    </source>
</evidence>
<comment type="similarity">
    <text evidence="5">Belongs to the alanine racemase family.</text>
</comment>
<feature type="domain" description="Alanine racemase C-terminal" evidence="8">
    <location>
        <begin position="713"/>
        <end position="838"/>
    </location>
</feature>
<dbReference type="InterPro" id="IPR035911">
    <property type="entry name" value="MurE/MurF_N"/>
</dbReference>
<name>A0A316E8R5_9BACT</name>
<comment type="pathway">
    <text evidence="5">Amino-acid biosynthesis; D-alanine biosynthesis; D-alanine from L-alanine: step 1/1.</text>
</comment>
<evidence type="ECO:0000313" key="10">
    <source>
        <dbReference type="Proteomes" id="UP000245489"/>
    </source>
</evidence>
<dbReference type="Gene3D" id="3.90.190.20">
    <property type="entry name" value="Mur ligase, C-terminal domain"/>
    <property type="match status" value="1"/>
</dbReference>
<dbReference type="Gene3D" id="3.20.20.10">
    <property type="entry name" value="Alanine racemase"/>
    <property type="match status" value="1"/>
</dbReference>
<feature type="active site" description="Proton acceptor; specific for L-alanine" evidence="5">
    <location>
        <position position="734"/>
    </location>
</feature>
<dbReference type="SUPFAM" id="SSF63418">
    <property type="entry name" value="MurE/MurF N-terminal domain"/>
    <property type="match status" value="1"/>
</dbReference>
<dbReference type="GO" id="GO:0005829">
    <property type="term" value="C:cytosol"/>
    <property type="evidence" value="ECO:0007669"/>
    <property type="project" value="TreeGrafter"/>
</dbReference>
<dbReference type="GO" id="GO:0030170">
    <property type="term" value="F:pyridoxal phosphate binding"/>
    <property type="evidence" value="ECO:0007669"/>
    <property type="project" value="UniProtKB-UniRule"/>
</dbReference>
<dbReference type="InterPro" id="IPR001608">
    <property type="entry name" value="Ala_racemase_N"/>
</dbReference>
<dbReference type="HAMAP" id="MF_01201">
    <property type="entry name" value="Ala_racemase"/>
    <property type="match status" value="1"/>
</dbReference>
<keyword evidence="4 5" id="KW-0413">Isomerase</keyword>
<dbReference type="Gene3D" id="3.40.1190.10">
    <property type="entry name" value="Mur-like, catalytic domain"/>
    <property type="match status" value="1"/>
</dbReference>
<dbReference type="EMBL" id="QGGO01000010">
    <property type="protein sequence ID" value="PWK26755.1"/>
    <property type="molecule type" value="Genomic_DNA"/>
</dbReference>
<dbReference type="RefSeq" id="WP_109742999.1">
    <property type="nucleotide sequence ID" value="NZ_QGGO01000010.1"/>
</dbReference>
<keyword evidence="10" id="KW-1185">Reference proteome</keyword>
<reference evidence="9 10" key="1">
    <citation type="submission" date="2018-05" db="EMBL/GenBank/DDBJ databases">
        <title>Genomic Encyclopedia of Archaeal and Bacterial Type Strains, Phase II (KMG-II): from individual species to whole genera.</title>
        <authorList>
            <person name="Goeker M."/>
        </authorList>
    </citation>
    <scope>NUCLEOTIDE SEQUENCE [LARGE SCALE GENOMIC DNA]</scope>
    <source>
        <strain evidence="9 10">DSM 22214</strain>
    </source>
</reference>
<dbReference type="Gene3D" id="3.40.1390.10">
    <property type="entry name" value="MurE/MurF, N-terminal domain"/>
    <property type="match status" value="1"/>
</dbReference>
<dbReference type="Gene3D" id="2.40.37.10">
    <property type="entry name" value="Lyase, Ornithine Decarboxylase, Chain A, domain 1"/>
    <property type="match status" value="1"/>
</dbReference>
<gene>
    <name evidence="9" type="ORF">LV89_02264</name>
</gene>
<protein>
    <recommendedName>
        <fullName evidence="5">Alanine racemase</fullName>
        <ecNumber evidence="5">5.1.1.1</ecNumber>
    </recommendedName>
</protein>
<dbReference type="SUPFAM" id="SSF50621">
    <property type="entry name" value="Alanine racemase C-terminal domain-like"/>
    <property type="match status" value="1"/>
</dbReference>
<dbReference type="SUPFAM" id="SSF51419">
    <property type="entry name" value="PLP-binding barrel"/>
    <property type="match status" value="1"/>
</dbReference>
<sequence>MNFQQLPIQTSAQYLLNDSRQLSSPQRSIFFAIKGLHHDGHQFLDDLYRKGIREFVVERNALTPTLLRELDRMPEAKIWQVENSILAMQEVAKRHREQYNFPIIAITGSNGKTVVKEWLSQLLSNRFKVVKSPKSYNSQIGVPLSVWQMNETHNLGIFEVGISRPEEMTNLEKVVQPQIGIFTNIGNAHNEFFEGNSQKIREKLLLFKNAKQLIYCADYVEIDEIIKKEFSIQNPDCELISWSRIARTTGLFPVTQHGKDSRATDIQANWITEYQNTKVTLNFPQQTETFDVPFTDEASIENAIHCIVTLWHLGYNSVEIQARLQILRPVSMRLELKQGIRNNYLIDDTYNNDLAGLNIALNFLSQQKQRNNKVLILSDLLETGIPEKDLYLQIAHLIKQRHLNQFIGIGEVIFRNKSLFQSIKNNTETQIQFFKTTVEFLESEALKNIQESVILVKGARRFGFESIVNRLVQKTHRTVLEINLDAVTNNLNYFRDKIGQKTKIMVMVKAFAYGSGSTEVANLLQFHGVDYLAVAYTDEGVSLRQNGIYLPIMVMNPSENDFEQLVEFSLEPEIYNPKILKQFSEYIDNRNISSKIHLKLDTGMHRLGFEQEQLPELIATLQSNPNLWVSTIFSHLAAADEDKFDDFTLHQVEEFTKMSNQISEAIGYVPSRHLANSAGIARFPEARMDMVRLGVGLYGLAAKPEDQENLMTVGTLKTVISQIKHIKNSDTVGYGRKGELTRDTKTATIAIGYADGFDRRFSRGVGEVLIHGHRCKVVGNVCMDMTMVDVTDVPHVQEGDEVIIFGNDLTMIELANKIGTIAYEILTSVSQRVKRVFYQM</sequence>
<dbReference type="CDD" id="cd00430">
    <property type="entry name" value="PLPDE_III_AR"/>
    <property type="match status" value="1"/>
</dbReference>
<dbReference type="GO" id="GO:0008784">
    <property type="term" value="F:alanine racemase activity"/>
    <property type="evidence" value="ECO:0007669"/>
    <property type="project" value="UniProtKB-UniRule"/>
</dbReference>
<keyword evidence="3 5" id="KW-0663">Pyridoxal phosphate</keyword>
<dbReference type="Pfam" id="PF01168">
    <property type="entry name" value="Ala_racemase_N"/>
    <property type="match status" value="1"/>
</dbReference>
<dbReference type="PANTHER" id="PTHR30511:SF0">
    <property type="entry name" value="ALANINE RACEMASE, CATABOLIC-RELATED"/>
    <property type="match status" value="1"/>
</dbReference>
<dbReference type="InterPro" id="IPR000821">
    <property type="entry name" value="Ala_racemase"/>
</dbReference>
<dbReference type="GO" id="GO:0016881">
    <property type="term" value="F:acid-amino acid ligase activity"/>
    <property type="evidence" value="ECO:0007669"/>
    <property type="project" value="InterPro"/>
</dbReference>
<dbReference type="NCBIfam" id="TIGR00492">
    <property type="entry name" value="alr"/>
    <property type="match status" value="1"/>
</dbReference>
<evidence type="ECO:0000256" key="4">
    <source>
        <dbReference type="ARBA" id="ARBA00023235"/>
    </source>
</evidence>
<dbReference type="InterPro" id="IPR029066">
    <property type="entry name" value="PLP-binding_barrel"/>
</dbReference>
<evidence type="ECO:0000259" key="8">
    <source>
        <dbReference type="SMART" id="SM01005"/>
    </source>
</evidence>
<dbReference type="Proteomes" id="UP000245489">
    <property type="component" value="Unassembled WGS sequence"/>
</dbReference>
<dbReference type="EC" id="5.1.1.1" evidence="5"/>
<dbReference type="InterPro" id="IPR036615">
    <property type="entry name" value="Mur_ligase_C_dom_sf"/>
</dbReference>
<evidence type="ECO:0000256" key="2">
    <source>
        <dbReference type="ARBA" id="ARBA00001933"/>
    </source>
</evidence>
<dbReference type="Pfam" id="PF00842">
    <property type="entry name" value="Ala_racemase_C"/>
    <property type="match status" value="1"/>
</dbReference>
<dbReference type="GO" id="GO:0005524">
    <property type="term" value="F:ATP binding"/>
    <property type="evidence" value="ECO:0007669"/>
    <property type="project" value="InterPro"/>
</dbReference>
<evidence type="ECO:0000256" key="5">
    <source>
        <dbReference type="HAMAP-Rule" id="MF_01201"/>
    </source>
</evidence>
<dbReference type="SMART" id="SM01005">
    <property type="entry name" value="Ala_racemase_C"/>
    <property type="match status" value="1"/>
</dbReference>
<comment type="function">
    <text evidence="5">Catalyzes the interconversion of L-alanine and D-alanine. May also act on other amino acids.</text>
</comment>
<feature type="binding site" evidence="5 7">
    <location>
        <position position="606"/>
    </location>
    <ligand>
        <name>substrate</name>
    </ligand>
</feature>
<dbReference type="UniPathway" id="UPA00042">
    <property type="reaction ID" value="UER00497"/>
</dbReference>
<dbReference type="PANTHER" id="PTHR30511">
    <property type="entry name" value="ALANINE RACEMASE"/>
    <property type="match status" value="1"/>
</dbReference>
<comment type="catalytic activity">
    <reaction evidence="1 5">
        <text>L-alanine = D-alanine</text>
        <dbReference type="Rhea" id="RHEA:20249"/>
        <dbReference type="ChEBI" id="CHEBI:57416"/>
        <dbReference type="ChEBI" id="CHEBI:57972"/>
        <dbReference type="EC" id="5.1.1.1"/>
    </reaction>
</comment>
<feature type="active site" description="Proton acceptor; specific for D-alanine" evidence="5">
    <location>
        <position position="509"/>
    </location>
</feature>
<dbReference type="NCBIfam" id="NF008897">
    <property type="entry name" value="PRK11930.1"/>
    <property type="match status" value="1"/>
</dbReference>
<comment type="cofactor">
    <cofactor evidence="2 5 6">
        <name>pyridoxal 5'-phosphate</name>
        <dbReference type="ChEBI" id="CHEBI:597326"/>
    </cofactor>
</comment>
<organism evidence="9 10">
    <name type="scientific">Arcicella aurantiaca</name>
    <dbReference type="NCBI Taxonomy" id="591202"/>
    <lineage>
        <taxon>Bacteria</taxon>
        <taxon>Pseudomonadati</taxon>
        <taxon>Bacteroidota</taxon>
        <taxon>Cytophagia</taxon>
        <taxon>Cytophagales</taxon>
        <taxon>Flectobacillaceae</taxon>
        <taxon>Arcicella</taxon>
    </lineage>
</organism>
<comment type="caution">
    <text evidence="9">The sequence shown here is derived from an EMBL/GenBank/DDBJ whole genome shotgun (WGS) entry which is preliminary data.</text>
</comment>
<evidence type="ECO:0000256" key="3">
    <source>
        <dbReference type="ARBA" id="ARBA00022898"/>
    </source>
</evidence>
<dbReference type="Pfam" id="PF08245">
    <property type="entry name" value="Mur_ligase_M"/>
    <property type="match status" value="1"/>
</dbReference>
<dbReference type="GO" id="GO:0030632">
    <property type="term" value="P:D-alanine biosynthetic process"/>
    <property type="evidence" value="ECO:0007669"/>
    <property type="project" value="UniProtKB-UniRule"/>
</dbReference>
<dbReference type="InterPro" id="IPR011079">
    <property type="entry name" value="Ala_racemase_C"/>
</dbReference>
<dbReference type="OrthoDB" id="9801978at2"/>
<feature type="binding site" evidence="5 7">
    <location>
        <position position="783"/>
    </location>
    <ligand>
        <name>substrate</name>
    </ligand>
</feature>
<feature type="modified residue" description="N6-(pyridoxal phosphate)lysine" evidence="5 6">
    <location>
        <position position="509"/>
    </location>
</feature>
<dbReference type="AlphaFoldDB" id="A0A316E8R5"/>
<proteinExistence type="inferred from homology"/>
<dbReference type="InterPro" id="IPR036565">
    <property type="entry name" value="Mur-like_cat_sf"/>
</dbReference>
<evidence type="ECO:0000256" key="6">
    <source>
        <dbReference type="PIRSR" id="PIRSR600821-50"/>
    </source>
</evidence>
<dbReference type="InterPro" id="IPR009006">
    <property type="entry name" value="Ala_racemase/Decarboxylase_C"/>
</dbReference>
<dbReference type="InterPro" id="IPR013221">
    <property type="entry name" value="Mur_ligase_cen"/>
</dbReference>
<accession>A0A316E8R5</accession>
<dbReference type="FunFam" id="3.20.20.10:FF:000002">
    <property type="entry name" value="Alanine racemase"/>
    <property type="match status" value="1"/>
</dbReference>
<dbReference type="SUPFAM" id="SSF53623">
    <property type="entry name" value="MurD-like peptide ligases, catalytic domain"/>
    <property type="match status" value="1"/>
</dbReference>